<dbReference type="RefSeq" id="WP_214544131.1">
    <property type="nucleotide sequence ID" value="NZ_JAHEWS010000008.1"/>
</dbReference>
<gene>
    <name evidence="5" type="ORF">KK097_06725</name>
</gene>
<evidence type="ECO:0000259" key="4">
    <source>
        <dbReference type="Pfam" id="PF00294"/>
    </source>
</evidence>
<comment type="caution">
    <text evidence="5">The sequence shown here is derived from an EMBL/GenBank/DDBJ whole genome shotgun (WGS) entry which is preliminary data.</text>
</comment>
<organism evidence="5 6">
    <name type="scientific">Curtobacterium aurantiacum</name>
    <dbReference type="NCBI Taxonomy" id="3236919"/>
    <lineage>
        <taxon>Bacteria</taxon>
        <taxon>Bacillati</taxon>
        <taxon>Actinomycetota</taxon>
        <taxon>Actinomycetes</taxon>
        <taxon>Micrococcales</taxon>
        <taxon>Microbacteriaceae</taxon>
        <taxon>Curtobacterium</taxon>
    </lineage>
</organism>
<dbReference type="SUPFAM" id="SSF53613">
    <property type="entry name" value="Ribokinase-like"/>
    <property type="match status" value="1"/>
</dbReference>
<evidence type="ECO:0000313" key="6">
    <source>
        <dbReference type="Proteomes" id="UP001519641"/>
    </source>
</evidence>
<sequence>MNYSELPARSRTVVTSGFAAVDVMINGSVCASPGGTAVNVAAILARLGWHSEVAGTIGTDPAGHFLAESLEADGVGTHSLRLFDQWTTPIVVQERRRDDHAWRFACPACGARFAKHRPSEVAYAAAIVQQLPAPDVFFFDRVSLFTIELARRWKEAGSLVFFEPAGLGRPALFDRAVEVSDVVKYSAERAPAFADRLPADLTTLIETLGPAGARIRVDGVWTDVPGHPVPALVDSAGAGDWTSAGIIDALFTSDGQPDWERALIAGQRLGADACSWQGVRPEAATHIAGDFESFGCPRKLSERRASAQMSVR</sequence>
<evidence type="ECO:0000313" key="5">
    <source>
        <dbReference type="EMBL" id="MBT1587509.1"/>
    </source>
</evidence>
<dbReference type="Pfam" id="PF00294">
    <property type="entry name" value="PfkB"/>
    <property type="match status" value="1"/>
</dbReference>
<keyword evidence="3" id="KW-0418">Kinase</keyword>
<keyword evidence="2" id="KW-0808">Transferase</keyword>
<dbReference type="PANTHER" id="PTHR43085">
    <property type="entry name" value="HEXOKINASE FAMILY MEMBER"/>
    <property type="match status" value="1"/>
</dbReference>
<keyword evidence="6" id="KW-1185">Reference proteome</keyword>
<feature type="domain" description="Carbohydrate kinase PfkB" evidence="4">
    <location>
        <begin position="18"/>
        <end position="280"/>
    </location>
</feature>
<dbReference type="PROSITE" id="PS00584">
    <property type="entry name" value="PFKB_KINASES_2"/>
    <property type="match status" value="1"/>
</dbReference>
<dbReference type="PANTHER" id="PTHR43085:SF57">
    <property type="entry name" value="CARBOHYDRATE KINASE PFKB DOMAIN-CONTAINING PROTEIN"/>
    <property type="match status" value="1"/>
</dbReference>
<accession>A0ABS5VDE4</accession>
<name>A0ABS5VDE4_9MICO</name>
<reference evidence="5 6" key="1">
    <citation type="submission" date="2021-05" db="EMBL/GenBank/DDBJ databases">
        <title>Whole genome sequence of Curtobacterium flaccumfaciens pv. flaccumfaciens strain CFBP 8819.</title>
        <authorList>
            <person name="Osdaghi E."/>
            <person name="Taghouti G."/>
            <person name="Portier P."/>
            <person name="Fazliarab A."/>
            <person name="Taghavi S.M."/>
            <person name="Briand M."/>
            <person name="Le-Saux M."/>
            <person name="Jacques M.-A."/>
        </authorList>
    </citation>
    <scope>NUCLEOTIDE SEQUENCE [LARGE SCALE GENOMIC DNA]</scope>
    <source>
        <strain evidence="5 6">CFBP 8819</strain>
    </source>
</reference>
<comment type="similarity">
    <text evidence="1">Belongs to the carbohydrate kinase PfkB family.</text>
</comment>
<dbReference type="InterPro" id="IPR029056">
    <property type="entry name" value="Ribokinase-like"/>
</dbReference>
<dbReference type="Proteomes" id="UP001519641">
    <property type="component" value="Unassembled WGS sequence"/>
</dbReference>
<evidence type="ECO:0000256" key="1">
    <source>
        <dbReference type="ARBA" id="ARBA00010688"/>
    </source>
</evidence>
<dbReference type="Gene3D" id="3.40.1190.20">
    <property type="match status" value="1"/>
</dbReference>
<protein>
    <submittedName>
        <fullName evidence="5">Ribokinase</fullName>
    </submittedName>
</protein>
<dbReference type="InterPro" id="IPR050306">
    <property type="entry name" value="PfkB_Carbo_kinase"/>
</dbReference>
<dbReference type="InterPro" id="IPR011611">
    <property type="entry name" value="PfkB_dom"/>
</dbReference>
<dbReference type="PROSITE" id="PS00583">
    <property type="entry name" value="PFKB_KINASES_1"/>
    <property type="match status" value="1"/>
</dbReference>
<dbReference type="InterPro" id="IPR002173">
    <property type="entry name" value="Carboh/pur_kinase_PfkB_CS"/>
</dbReference>
<evidence type="ECO:0000256" key="3">
    <source>
        <dbReference type="ARBA" id="ARBA00022777"/>
    </source>
</evidence>
<evidence type="ECO:0000256" key="2">
    <source>
        <dbReference type="ARBA" id="ARBA00022679"/>
    </source>
</evidence>
<dbReference type="EMBL" id="JAHEWS010000008">
    <property type="protein sequence ID" value="MBT1587509.1"/>
    <property type="molecule type" value="Genomic_DNA"/>
</dbReference>
<proteinExistence type="inferred from homology"/>